<dbReference type="OrthoDB" id="536093at2759"/>
<dbReference type="Pfam" id="PF00612">
    <property type="entry name" value="IQ"/>
    <property type="match status" value="1"/>
</dbReference>
<dbReference type="Bgee" id="ENSCATG00000033276">
    <property type="expression patterns" value="Expressed in bone marrow and 4 other cell types or tissues"/>
</dbReference>
<proteinExistence type="inferred from homology"/>
<feature type="compositionally biased region" description="Basic residues" evidence="13">
    <location>
        <begin position="422"/>
        <end position="431"/>
    </location>
</feature>
<feature type="compositionally biased region" description="Basic and acidic residues" evidence="13">
    <location>
        <begin position="432"/>
        <end position="449"/>
    </location>
</feature>
<dbReference type="Proteomes" id="UP000233060">
    <property type="component" value="Unassembled WGS sequence"/>
</dbReference>
<keyword evidence="12" id="KW-0175">Coiled coil</keyword>
<evidence type="ECO:0000256" key="3">
    <source>
        <dbReference type="ARBA" id="ARBA00009071"/>
    </source>
</evidence>
<comment type="subunit">
    <text evidence="11">Component of the nexin-dynein regulatory complex (N-DRC). Interacts with CFAP52.</text>
</comment>
<dbReference type="InterPro" id="IPR042815">
    <property type="entry name" value="DRC10"/>
</dbReference>
<evidence type="ECO:0000256" key="6">
    <source>
        <dbReference type="ARBA" id="ARBA00022846"/>
    </source>
</evidence>
<feature type="region of interest" description="Disordered" evidence="13">
    <location>
        <begin position="422"/>
        <end position="449"/>
    </location>
</feature>
<comment type="function">
    <text evidence="1">Component of the nexin-dynein regulatory complex (N-DRC), a key regulator of ciliary/flagellar motility which maintains the alignment and integrity of the distal axoneme and regulates microtubule sliding in motile axonemes.</text>
</comment>
<keyword evidence="6" id="KW-0282">Flagellum</keyword>
<sequence>MALDILAMAPLYQAPAITRIGPKTDPSKRPADPLKPLVPSRTKLTTIEAKRIMSILDEAINKVELVTLLSHVASNREDVEGVLGEDIMRAVREHEDLCQVLLENVRCLKEKERQLQEQEEAEEEGWLRDRLLSIELQKSSLSPLTQQIKDSTKNVLRLLLSNPQAARLLQMQTQSRSAEAQNFIDSLIELRGFLFEKLVTSPMEARDKAQFIQDINRQNSNNQQIIDTLENELAERMKNRNAEVEKENFVIQELKNHLHQVLKFSENSLLRTKQEAEKQQKADFRASQARVAKIQQEILQLQSQFYNLVMENREAEQALRKKKYKVETEIENWIQKYDTEMGEKQEELEDLEAVHREEKIALEELKRRHKVLVEEFVQIREEREINSKKRMEAEQEMVRMVRAATLIQAFWKGYLVRSLLRSKKKRGKGKAKGKEKGKQKGKEKDKGKK</sequence>
<gene>
    <name evidence="14" type="primary">IQCD</name>
</gene>
<dbReference type="GO" id="GO:0036064">
    <property type="term" value="C:ciliary basal body"/>
    <property type="evidence" value="ECO:0007669"/>
    <property type="project" value="Ensembl"/>
</dbReference>
<keyword evidence="7" id="KW-0969">Cilium</keyword>
<evidence type="ECO:0000256" key="9">
    <source>
        <dbReference type="ARBA" id="ARBA00023273"/>
    </source>
</evidence>
<dbReference type="PROSITE" id="PS50096">
    <property type="entry name" value="IQ"/>
    <property type="match status" value="1"/>
</dbReference>
<keyword evidence="8" id="KW-0206">Cytoskeleton</keyword>
<dbReference type="KEGG" id="caty:105573154"/>
<evidence type="ECO:0000313" key="14">
    <source>
        <dbReference type="Ensembl" id="ENSCATP00000018946.1"/>
    </source>
</evidence>
<dbReference type="Ensembl" id="ENSCATT00000043127.1">
    <property type="protein sequence ID" value="ENSCATP00000018946.1"/>
    <property type="gene ID" value="ENSCATG00000033276.1"/>
</dbReference>
<evidence type="ECO:0000256" key="7">
    <source>
        <dbReference type="ARBA" id="ARBA00023069"/>
    </source>
</evidence>
<feature type="coiled-coil region" evidence="12">
    <location>
        <begin position="212"/>
        <end position="304"/>
    </location>
</feature>
<evidence type="ECO:0000256" key="8">
    <source>
        <dbReference type="ARBA" id="ARBA00023212"/>
    </source>
</evidence>
<feature type="coiled-coil region" evidence="12">
    <location>
        <begin position="91"/>
        <end position="125"/>
    </location>
</feature>
<protein>
    <recommendedName>
        <fullName evidence="4">Dynein regulatory complex protein 10</fullName>
    </recommendedName>
    <alternativeName>
        <fullName evidence="10">IQ domain-containing protein D</fullName>
    </alternativeName>
</protein>
<accession>A0A2K5M174</accession>
<evidence type="ECO:0000256" key="11">
    <source>
        <dbReference type="ARBA" id="ARBA00046836"/>
    </source>
</evidence>
<organism evidence="14 15">
    <name type="scientific">Cercocebus atys</name>
    <name type="common">Sooty mangabey</name>
    <name type="synonym">Cercocebus torquatus atys</name>
    <dbReference type="NCBI Taxonomy" id="9531"/>
    <lineage>
        <taxon>Eukaryota</taxon>
        <taxon>Metazoa</taxon>
        <taxon>Chordata</taxon>
        <taxon>Craniata</taxon>
        <taxon>Vertebrata</taxon>
        <taxon>Euteleostomi</taxon>
        <taxon>Mammalia</taxon>
        <taxon>Eutheria</taxon>
        <taxon>Euarchontoglires</taxon>
        <taxon>Primates</taxon>
        <taxon>Haplorrhini</taxon>
        <taxon>Catarrhini</taxon>
        <taxon>Cercopithecidae</taxon>
        <taxon>Cercopithecinae</taxon>
        <taxon>Cercocebus</taxon>
    </lineage>
</organism>
<dbReference type="GeneTree" id="ENSGT00730000111354"/>
<comment type="subcellular location">
    <subcellularLocation>
        <location evidence="2">Cytoplasm</location>
        <location evidence="2">Cytoskeleton</location>
        <location evidence="2">Flagellum axoneme</location>
    </subcellularLocation>
</comment>
<dbReference type="Gene3D" id="1.20.5.190">
    <property type="match status" value="1"/>
</dbReference>
<dbReference type="InterPro" id="IPR000048">
    <property type="entry name" value="IQ_motif_EF-hand-BS"/>
</dbReference>
<keyword evidence="9" id="KW-0966">Cell projection</keyword>
<reference evidence="14" key="1">
    <citation type="submission" date="2025-05" db="UniProtKB">
        <authorList>
            <consortium name="Ensembl"/>
        </authorList>
    </citation>
    <scope>IDENTIFICATION</scope>
</reference>
<dbReference type="STRING" id="9531.ENSCATP00000018946"/>
<comment type="similarity">
    <text evidence="3">Belongs to the DRC10 family.</text>
</comment>
<dbReference type="PANTHER" id="PTHR31598:SF1">
    <property type="entry name" value="DYNEIN REGULATORY COMPLEX PROTEIN 10"/>
    <property type="match status" value="1"/>
</dbReference>
<evidence type="ECO:0000256" key="10">
    <source>
        <dbReference type="ARBA" id="ARBA00032180"/>
    </source>
</evidence>
<dbReference type="PANTHER" id="PTHR31598">
    <property type="entry name" value="IQ DOMAIN-CONTAINING PROTEIN D"/>
    <property type="match status" value="1"/>
</dbReference>
<evidence type="ECO:0000313" key="15">
    <source>
        <dbReference type="Proteomes" id="UP000233060"/>
    </source>
</evidence>
<name>A0A2K5M174_CERAT</name>
<dbReference type="AlphaFoldDB" id="A0A2K5M174"/>
<evidence type="ECO:0000256" key="1">
    <source>
        <dbReference type="ARBA" id="ARBA00003029"/>
    </source>
</evidence>
<dbReference type="Ensembl" id="ENSCATT00000043117.1">
    <property type="protein sequence ID" value="ENSCATP00000018936.1"/>
    <property type="gene ID" value="ENSCATG00000033276.1"/>
</dbReference>
<evidence type="ECO:0000256" key="4">
    <source>
        <dbReference type="ARBA" id="ARBA00021752"/>
    </source>
</evidence>
<keyword evidence="5" id="KW-0963">Cytoplasm</keyword>
<evidence type="ECO:0000256" key="2">
    <source>
        <dbReference type="ARBA" id="ARBA00004611"/>
    </source>
</evidence>
<dbReference type="CDD" id="cd23767">
    <property type="entry name" value="IQCD"/>
    <property type="match status" value="1"/>
</dbReference>
<dbReference type="SMART" id="SM00015">
    <property type="entry name" value="IQ"/>
    <property type="match status" value="1"/>
</dbReference>
<evidence type="ECO:0000256" key="13">
    <source>
        <dbReference type="SAM" id="MobiDB-lite"/>
    </source>
</evidence>
<keyword evidence="15" id="KW-1185">Reference proteome</keyword>
<evidence type="ECO:0000256" key="5">
    <source>
        <dbReference type="ARBA" id="ARBA00022490"/>
    </source>
</evidence>
<evidence type="ECO:0000256" key="12">
    <source>
        <dbReference type="SAM" id="Coils"/>
    </source>
</evidence>
<feature type="coiled-coil region" evidence="12">
    <location>
        <begin position="334"/>
        <end position="382"/>
    </location>
</feature>